<dbReference type="Proteomes" id="UP000002287">
    <property type="component" value="Chromosome 1"/>
</dbReference>
<proteinExistence type="predicted"/>
<evidence type="ECO:0000256" key="2">
    <source>
        <dbReference type="ARBA" id="ARBA00023043"/>
    </source>
</evidence>
<dbReference type="EMBL" id="CP000614">
    <property type="protein sequence ID" value="ABO54995.1"/>
    <property type="molecule type" value="Genomic_DNA"/>
</dbReference>
<dbReference type="HOGENOM" id="CLU_413713_0_0_4"/>
<dbReference type="AlphaFoldDB" id="A4JFE2"/>
<dbReference type="SUPFAM" id="SSF48403">
    <property type="entry name" value="Ankyrin repeat"/>
    <property type="match status" value="1"/>
</dbReference>
<dbReference type="InterPro" id="IPR051165">
    <property type="entry name" value="Multifunctional_ANK_Repeat"/>
</dbReference>
<dbReference type="PANTHER" id="PTHR24123">
    <property type="entry name" value="ANKYRIN REPEAT-CONTAINING"/>
    <property type="match status" value="1"/>
</dbReference>
<dbReference type="SMART" id="SM00248">
    <property type="entry name" value="ANK"/>
    <property type="match status" value="8"/>
</dbReference>
<accession>A4JFE2</accession>
<feature type="repeat" description="ANK" evidence="3">
    <location>
        <begin position="437"/>
        <end position="469"/>
    </location>
</feature>
<dbReference type="KEGG" id="bvi:Bcep1808_1992"/>
<dbReference type="InterPro" id="IPR036770">
    <property type="entry name" value="Ankyrin_rpt-contain_sf"/>
</dbReference>
<dbReference type="InterPro" id="IPR002110">
    <property type="entry name" value="Ankyrin_rpt"/>
</dbReference>
<evidence type="ECO:0000313" key="4">
    <source>
        <dbReference type="EMBL" id="ABO54995.1"/>
    </source>
</evidence>
<evidence type="ECO:0000313" key="5">
    <source>
        <dbReference type="Proteomes" id="UP000002287"/>
    </source>
</evidence>
<dbReference type="eggNOG" id="COG0666">
    <property type="taxonomic scope" value="Bacteria"/>
</dbReference>
<evidence type="ECO:0000256" key="1">
    <source>
        <dbReference type="ARBA" id="ARBA00022737"/>
    </source>
</evidence>
<organism evidence="4 5">
    <name type="scientific">Burkholderia vietnamiensis (strain G4 / LMG 22486)</name>
    <name type="common">Burkholderia cepacia (strain R1808)</name>
    <dbReference type="NCBI Taxonomy" id="269482"/>
    <lineage>
        <taxon>Bacteria</taxon>
        <taxon>Pseudomonadati</taxon>
        <taxon>Pseudomonadota</taxon>
        <taxon>Betaproteobacteria</taxon>
        <taxon>Burkholderiales</taxon>
        <taxon>Burkholderiaceae</taxon>
        <taxon>Burkholderia</taxon>
        <taxon>Burkholderia cepacia complex</taxon>
    </lineage>
</organism>
<dbReference type="PROSITE" id="PS50297">
    <property type="entry name" value="ANK_REP_REGION"/>
    <property type="match status" value="2"/>
</dbReference>
<dbReference type="PANTHER" id="PTHR24123:SF33">
    <property type="entry name" value="PROTEIN HOS4"/>
    <property type="match status" value="1"/>
</dbReference>
<sequence>MLACPPPPKEPRALRSTIELIRALARAGDGDALAKAFRSRLGRRVARETHLPFAPIVAETLGRAADEGSLLALRTLIEVCYPNIEDFGWAGALDRAASMEQERYLLLLRAIPEKDNRNFPALHRAIAAQNVRRVRELLPEADLDASGSCLPALIAPDKRTDSDFPFSGVPLVWAITARRTSLVRLVLAAHVAHPGLNGLFAEEPAWQMAMQRAVAIGWVPGVKTLLAHRAPGRKEEFVGAMCVDEMGRDAMALTRMTPLMSAARLGYLSCVKALLPLSDPSARDSNGATALMHAASSTEPGAPACLRHLLPLSDVDARDEEGNTALMRAVRQGQVEGVRALLRLSDVAQRNANGEDAVTLAARFHRHNLPSHDGLRELLRHDATLAETTDTTGRTALHHLLQDAEWGDWWEPECSAAHRAALRDLLAVSDVNAKDSRGRTPLMVAARSRRVDLPAILLARGADPTILDDSGASALFHAFSQIEQRHKTLPRLRHLVSAGVPLGPDRFGRTPLMMAAATGHDWLVQWMLSVGCDPAQRDHDGHTALMFASFANSLECIELLLPVSDVLAKDSEGRCAAQIAGFVGEQGPPVSTRSDAFSDFFFCDLTECAYRMHYPRRAAECARPIEREARLREREALSQAAARAMRASGAPRAEIAGRAARRL</sequence>
<dbReference type="PROSITE" id="PS50088">
    <property type="entry name" value="ANK_REPEAT"/>
    <property type="match status" value="2"/>
</dbReference>
<dbReference type="Gene3D" id="1.25.40.20">
    <property type="entry name" value="Ankyrin repeat-containing domain"/>
    <property type="match status" value="3"/>
</dbReference>
<keyword evidence="1" id="KW-0677">Repeat</keyword>
<evidence type="ECO:0000256" key="3">
    <source>
        <dbReference type="PROSITE-ProRule" id="PRU00023"/>
    </source>
</evidence>
<name>A4JFE2_BURVG</name>
<feature type="repeat" description="ANK" evidence="3">
    <location>
        <begin position="507"/>
        <end position="539"/>
    </location>
</feature>
<reference evidence="5" key="1">
    <citation type="submission" date="2007-03" db="EMBL/GenBank/DDBJ databases">
        <title>Complete sequence of chromosome 1 of Burkholderia vietnamiensis G4.</title>
        <authorList>
            <consortium name="US DOE Joint Genome Institute"/>
            <person name="Copeland A."/>
            <person name="Lucas S."/>
            <person name="Lapidus A."/>
            <person name="Barry K."/>
            <person name="Detter J.C."/>
            <person name="Glavina del Rio T."/>
            <person name="Hammon N."/>
            <person name="Israni S."/>
            <person name="Dalin E."/>
            <person name="Tice H."/>
            <person name="Pitluck S."/>
            <person name="Chain P."/>
            <person name="Malfatti S."/>
            <person name="Shin M."/>
            <person name="Vergez L."/>
            <person name="Schmutz J."/>
            <person name="Larimer F."/>
            <person name="Land M."/>
            <person name="Hauser L."/>
            <person name="Kyrpides N."/>
            <person name="Tiedje J."/>
            <person name="Richardson P."/>
        </authorList>
    </citation>
    <scope>NUCLEOTIDE SEQUENCE [LARGE SCALE GENOMIC DNA]</scope>
    <source>
        <strain evidence="5">G4 / LMG 22486</strain>
    </source>
</reference>
<gene>
    <name evidence="4" type="ordered locus">Bcep1808_1992</name>
</gene>
<dbReference type="Pfam" id="PF12796">
    <property type="entry name" value="Ank_2"/>
    <property type="match status" value="2"/>
</dbReference>
<keyword evidence="2 3" id="KW-0040">ANK repeat</keyword>
<protein>
    <submittedName>
        <fullName evidence="4">Ankyrin</fullName>
    </submittedName>
</protein>
<dbReference type="Pfam" id="PF00023">
    <property type="entry name" value="Ank"/>
    <property type="match status" value="1"/>
</dbReference>